<dbReference type="EMBL" id="PTQR01000002">
    <property type="protein sequence ID" value="TKX27673.1"/>
    <property type="molecule type" value="Genomic_DNA"/>
</dbReference>
<dbReference type="Proteomes" id="UP000308133">
    <property type="component" value="Unassembled WGS sequence"/>
</dbReference>
<feature type="region of interest" description="Disordered" evidence="1">
    <location>
        <begin position="124"/>
        <end position="152"/>
    </location>
</feature>
<comment type="caution">
    <text evidence="3">The sequence shown here is derived from an EMBL/GenBank/DDBJ whole genome shotgun (WGS) entry which is preliminary data.</text>
</comment>
<name>A0A4U7B833_9PEZI</name>
<evidence type="ECO:0000313" key="4">
    <source>
        <dbReference type="Proteomes" id="UP000308133"/>
    </source>
</evidence>
<feature type="domain" description="F-box" evidence="2">
    <location>
        <begin position="35"/>
        <end position="81"/>
    </location>
</feature>
<dbReference type="InterPro" id="IPR036047">
    <property type="entry name" value="F-box-like_dom_sf"/>
</dbReference>
<evidence type="ECO:0000313" key="3">
    <source>
        <dbReference type="EMBL" id="TKX27673.1"/>
    </source>
</evidence>
<sequence length="294" mass="32128">MITEPTIAIHDLSTNPAISRIRIHLTTPHAPLHNLGTLSALPPELISQIIPHLDLLTISRLRRVNRFSLHLLNTLPLFRTLLDDHPTVIRAIYATRAGHLITLSQLHTALLSTLCCHPTCNQTDPSASPISDPPPDPASPDPIPSPTQPHPRKATHLYLPLCRPLCQQCLLQSPLYLPLGLLTTGRSYGLPTPVVESLPHLFSVPGTYGVGQGTYEGKVTRLVDVGSAERKAVEYHGSMARMQRFVNHDRDLRWGAESVYGAGGTEARRWMGVVRLEKEGRGEGGARGDGWGGV</sequence>
<organism evidence="3 4">
    <name type="scientific">Elsinoe australis</name>
    <dbReference type="NCBI Taxonomy" id="40998"/>
    <lineage>
        <taxon>Eukaryota</taxon>
        <taxon>Fungi</taxon>
        <taxon>Dikarya</taxon>
        <taxon>Ascomycota</taxon>
        <taxon>Pezizomycotina</taxon>
        <taxon>Dothideomycetes</taxon>
        <taxon>Dothideomycetidae</taxon>
        <taxon>Myriangiales</taxon>
        <taxon>Elsinoaceae</taxon>
        <taxon>Elsinoe</taxon>
    </lineage>
</organism>
<proteinExistence type="predicted"/>
<reference evidence="3 4" key="1">
    <citation type="submission" date="2018-02" db="EMBL/GenBank/DDBJ databases">
        <title>Draft genome sequences of Elsinoe sp., causing black scab on jojoba.</title>
        <authorList>
            <person name="Stodart B."/>
            <person name="Jeffress S."/>
            <person name="Ash G."/>
            <person name="Arun Chinnappa K."/>
        </authorList>
    </citation>
    <scope>NUCLEOTIDE SEQUENCE [LARGE SCALE GENOMIC DNA]</scope>
    <source>
        <strain evidence="3 4">Hillstone_2</strain>
    </source>
</reference>
<dbReference type="SUPFAM" id="SSF81383">
    <property type="entry name" value="F-box domain"/>
    <property type="match status" value="1"/>
</dbReference>
<dbReference type="AlphaFoldDB" id="A0A4U7B833"/>
<evidence type="ECO:0000256" key="1">
    <source>
        <dbReference type="SAM" id="MobiDB-lite"/>
    </source>
</evidence>
<accession>A0A4U7B833</accession>
<gene>
    <name evidence="3" type="ORF">C1H76_0099</name>
</gene>
<evidence type="ECO:0000259" key="2">
    <source>
        <dbReference type="PROSITE" id="PS50181"/>
    </source>
</evidence>
<dbReference type="PROSITE" id="PS50181">
    <property type="entry name" value="FBOX"/>
    <property type="match status" value="1"/>
</dbReference>
<protein>
    <recommendedName>
        <fullName evidence="2">F-box domain-containing protein</fullName>
    </recommendedName>
</protein>
<feature type="compositionally biased region" description="Pro residues" evidence="1">
    <location>
        <begin position="131"/>
        <end position="149"/>
    </location>
</feature>
<dbReference type="InterPro" id="IPR001810">
    <property type="entry name" value="F-box_dom"/>
</dbReference>